<dbReference type="Proteomes" id="UP000663861">
    <property type="component" value="Unassembled WGS sequence"/>
</dbReference>
<feature type="compositionally biased region" description="Polar residues" evidence="1">
    <location>
        <begin position="32"/>
        <end position="41"/>
    </location>
</feature>
<feature type="region of interest" description="Disordered" evidence="1">
    <location>
        <begin position="449"/>
        <end position="528"/>
    </location>
</feature>
<proteinExistence type="predicted"/>
<evidence type="ECO:0000313" key="3">
    <source>
        <dbReference type="Proteomes" id="UP000663861"/>
    </source>
</evidence>
<organism evidence="2 3">
    <name type="scientific">Rhizoctonia solani</name>
    <dbReference type="NCBI Taxonomy" id="456999"/>
    <lineage>
        <taxon>Eukaryota</taxon>
        <taxon>Fungi</taxon>
        <taxon>Dikarya</taxon>
        <taxon>Basidiomycota</taxon>
        <taxon>Agaricomycotina</taxon>
        <taxon>Agaricomycetes</taxon>
        <taxon>Cantharellales</taxon>
        <taxon>Ceratobasidiaceae</taxon>
        <taxon>Rhizoctonia</taxon>
    </lineage>
</organism>
<feature type="compositionally biased region" description="Low complexity" evidence="1">
    <location>
        <begin position="329"/>
        <end position="344"/>
    </location>
</feature>
<feature type="compositionally biased region" description="Polar residues" evidence="1">
    <location>
        <begin position="237"/>
        <end position="269"/>
    </location>
</feature>
<feature type="compositionally biased region" description="Polar residues" evidence="1">
    <location>
        <begin position="345"/>
        <end position="356"/>
    </location>
</feature>
<reference evidence="2" key="1">
    <citation type="submission" date="2021-01" db="EMBL/GenBank/DDBJ databases">
        <authorList>
            <person name="Kaushik A."/>
        </authorList>
    </citation>
    <scope>NUCLEOTIDE SEQUENCE</scope>
    <source>
        <strain evidence="2">AG4-RS23</strain>
    </source>
</reference>
<dbReference type="AlphaFoldDB" id="A0A8H3CMI8"/>
<feature type="region of interest" description="Disordered" evidence="1">
    <location>
        <begin position="1"/>
        <end position="43"/>
    </location>
</feature>
<feature type="region of interest" description="Disordered" evidence="1">
    <location>
        <begin position="70"/>
        <end position="373"/>
    </location>
</feature>
<dbReference type="EMBL" id="CAJMWY010002607">
    <property type="protein sequence ID" value="CAE6491837.1"/>
    <property type="molecule type" value="Genomic_DNA"/>
</dbReference>
<evidence type="ECO:0000313" key="2">
    <source>
        <dbReference type="EMBL" id="CAE6491837.1"/>
    </source>
</evidence>
<comment type="caution">
    <text evidence="2">The sequence shown here is derived from an EMBL/GenBank/DDBJ whole genome shotgun (WGS) entry which is preliminary data.</text>
</comment>
<feature type="compositionally biased region" description="Low complexity" evidence="1">
    <location>
        <begin position="145"/>
        <end position="159"/>
    </location>
</feature>
<gene>
    <name evidence="2" type="ORF">RDB_LOCUS112245</name>
</gene>
<feature type="compositionally biased region" description="Low complexity" evidence="1">
    <location>
        <begin position="224"/>
        <end position="236"/>
    </location>
</feature>
<accession>A0A8H3CMI8</accession>
<evidence type="ECO:0000256" key="1">
    <source>
        <dbReference type="SAM" id="MobiDB-lite"/>
    </source>
</evidence>
<feature type="compositionally biased region" description="Basic and acidic residues" evidence="1">
    <location>
        <begin position="90"/>
        <end position="111"/>
    </location>
</feature>
<feature type="compositionally biased region" description="Low complexity" evidence="1">
    <location>
        <begin position="182"/>
        <end position="191"/>
    </location>
</feature>
<protein>
    <submittedName>
        <fullName evidence="2">Uncharacterized protein</fullName>
    </submittedName>
</protein>
<name>A0A8H3CMI8_9AGAM</name>
<feature type="compositionally biased region" description="Basic and acidic residues" evidence="1">
    <location>
        <begin position="10"/>
        <end position="22"/>
    </location>
</feature>
<sequence length="544" mass="56067">MSAEPPSRLSKRESTSTLRRDTLASTGRKRSGSNGSTTSKASLMFASPAKGFGLTRKASTATLSVAPVSISGGLDHSLNSTPKKATLDAGKGKSADKARPVRQATRAEESLRGVQTRTPKVAEPELAPLSESPKNTTAPLPDEPAPVAISASPASSTRTSRPKSRSSMIPVFVGSPDRTKTTSKMSTSTPTKPAPIPPRSASPRQASRNVSSSTPPKATPSRAQTSSSPTPRQTSSKFRNPTTTSGIGLTRKASTSSIRSTTNGFKPTMSSPLAAGSKPAPPAPPKLDTGSVSAKIAPTDPSQPSPSSTSWLASIPGIKSKSPGSQPLPDIVSSPVEVIVSPVDNKTSSSQDTSVAATPKPEDQSPVSSTDTDHDALVLVTAPTSPIVESNSQTYQINSLAAQHASSWANTPASWLAWISSTPGLSTSPQPSMPGPQGGDVMNIDSDEDEVLTEDNGRTPAATPGVYDGQRMWGWGGKVRMSEESVMSGETERQTTSGDKGKRPAGPGHSLSVDSVVPTLPGGSENELSLCAGFVRTGLTSSVS</sequence>
<feature type="compositionally biased region" description="Low complexity" evidence="1">
    <location>
        <begin position="298"/>
        <end position="316"/>
    </location>
</feature>